<evidence type="ECO:0000256" key="2">
    <source>
        <dbReference type="SAM" id="Phobius"/>
    </source>
</evidence>
<feature type="transmembrane region" description="Helical" evidence="2">
    <location>
        <begin position="59"/>
        <end position="80"/>
    </location>
</feature>
<proteinExistence type="predicted"/>
<organism evidence="4 5">
    <name type="scientific">Afipia carboxydohydrogena</name>
    <name type="common">Pseudomonas carboxydohydrogena</name>
    <dbReference type="NCBI Taxonomy" id="290"/>
    <lineage>
        <taxon>Bacteria</taxon>
        <taxon>Pseudomonadati</taxon>
        <taxon>Pseudomonadota</taxon>
        <taxon>Alphaproteobacteria</taxon>
        <taxon>Hyphomicrobiales</taxon>
        <taxon>Nitrobacteraceae</taxon>
        <taxon>Afipia</taxon>
    </lineage>
</organism>
<keyword evidence="2" id="KW-1133">Transmembrane helix</keyword>
<evidence type="ECO:0000313" key="5">
    <source>
        <dbReference type="Proteomes" id="UP001213907"/>
    </source>
</evidence>
<dbReference type="RefSeq" id="WP_275246545.1">
    <property type="nucleotide sequence ID" value="NZ_BAABDX010000001.1"/>
</dbReference>
<dbReference type="InterPro" id="IPR029787">
    <property type="entry name" value="Nucleotide_cyclase"/>
</dbReference>
<feature type="transmembrane region" description="Helical" evidence="2">
    <location>
        <begin position="147"/>
        <end position="176"/>
    </location>
</feature>
<dbReference type="PANTHER" id="PTHR45138">
    <property type="entry name" value="REGULATORY COMPONENTS OF SENSORY TRANSDUCTION SYSTEM"/>
    <property type="match status" value="1"/>
</dbReference>
<keyword evidence="5" id="KW-1185">Reference proteome</keyword>
<dbReference type="EMBL" id="CP113162">
    <property type="protein sequence ID" value="WEF50925.1"/>
    <property type="molecule type" value="Genomic_DNA"/>
</dbReference>
<protein>
    <recommendedName>
        <fullName evidence="1">diguanylate cyclase</fullName>
        <ecNumber evidence="1">2.7.7.65</ecNumber>
    </recommendedName>
</protein>
<dbReference type="Proteomes" id="UP001213907">
    <property type="component" value="Chromosome"/>
</dbReference>
<feature type="domain" description="GGDEF" evidence="3">
    <location>
        <begin position="243"/>
        <end position="376"/>
    </location>
</feature>
<keyword evidence="2" id="KW-0812">Transmembrane</keyword>
<feature type="transmembrane region" description="Helical" evidence="2">
    <location>
        <begin position="188"/>
        <end position="208"/>
    </location>
</feature>
<evidence type="ECO:0000256" key="1">
    <source>
        <dbReference type="ARBA" id="ARBA00012528"/>
    </source>
</evidence>
<dbReference type="Gene3D" id="3.30.70.270">
    <property type="match status" value="1"/>
</dbReference>
<evidence type="ECO:0000313" key="4">
    <source>
        <dbReference type="EMBL" id="WEF50925.1"/>
    </source>
</evidence>
<dbReference type="SUPFAM" id="SSF55073">
    <property type="entry name" value="Nucleotide cyclase"/>
    <property type="match status" value="1"/>
</dbReference>
<feature type="transmembrane region" description="Helical" evidence="2">
    <location>
        <begin position="92"/>
        <end position="111"/>
    </location>
</feature>
<dbReference type="EC" id="2.7.7.65" evidence="1"/>
<name>A0ABY8BQE9_AFICR</name>
<dbReference type="Pfam" id="PF00990">
    <property type="entry name" value="GGDEF"/>
    <property type="match status" value="1"/>
</dbReference>
<accession>A0ABY8BQE9</accession>
<dbReference type="InterPro" id="IPR043128">
    <property type="entry name" value="Rev_trsase/Diguanyl_cyclase"/>
</dbReference>
<reference evidence="4 5" key="1">
    <citation type="submission" date="2022-11" db="EMBL/GenBank/DDBJ databases">
        <authorList>
            <person name="Siebert D."/>
            <person name="Busche T."/>
            <person name="Saydam E."/>
            <person name="Kalinowski J."/>
            <person name="Ruckert C."/>
            <person name="Blombach B."/>
        </authorList>
    </citation>
    <scope>NUCLEOTIDE SEQUENCE [LARGE SCALE GENOMIC DNA]</scope>
    <source>
        <strain evidence="4 5">DSM 1083</strain>
    </source>
</reference>
<feature type="transmembrane region" description="Helical" evidence="2">
    <location>
        <begin position="117"/>
        <end position="135"/>
    </location>
</feature>
<dbReference type="SMART" id="SM00267">
    <property type="entry name" value="GGDEF"/>
    <property type="match status" value="1"/>
</dbReference>
<dbReference type="NCBIfam" id="TIGR00254">
    <property type="entry name" value="GGDEF"/>
    <property type="match status" value="1"/>
</dbReference>
<sequence>MLDYNSLLIALSFCSAGLAFTFFVSWFVSRSDSVLMTWGAGVACLFVSLLFYRDFVVEFSPAGGVLAFSGLLIGLTLFLGAGRQFRNGTLPVRAMVLTAAISIAAMAAPMLLGYDGISYIVLNIAAAGIMLATGLDYWRWREESPTLILLLSMMYILTAFSFVLCAVVLVYNGHWIMHRAPDGWAENINLAMCLTSIGGMGALSLGLNQVRQTRHHQRQAETDSLTGLFNRRALFDRSQRFSSPVSIVIFDLDYFKRINDVHGHQVGDTVLQTFGSLLAANVRENDLAARLGGEEFAIILSGTEAEAAARIAERIRDGFAAQQFISASGNFTCTLSAGISTCDHDDPDIVTLLRQADMALYDAKRSGRNRVLLYSEETSLAPSDADWTARAPVKSESVIKLRQ</sequence>
<feature type="transmembrane region" description="Helical" evidence="2">
    <location>
        <begin position="6"/>
        <end position="28"/>
    </location>
</feature>
<dbReference type="InterPro" id="IPR050469">
    <property type="entry name" value="Diguanylate_Cyclase"/>
</dbReference>
<feature type="transmembrane region" description="Helical" evidence="2">
    <location>
        <begin position="35"/>
        <end position="53"/>
    </location>
</feature>
<keyword evidence="2" id="KW-0472">Membrane</keyword>
<dbReference type="PROSITE" id="PS50887">
    <property type="entry name" value="GGDEF"/>
    <property type="match status" value="1"/>
</dbReference>
<gene>
    <name evidence="4" type="ORF">AFIC_002482</name>
</gene>
<dbReference type="PANTHER" id="PTHR45138:SF24">
    <property type="entry name" value="DIGUANYLATE CYCLASE DGCC-RELATED"/>
    <property type="match status" value="1"/>
</dbReference>
<dbReference type="InterPro" id="IPR000160">
    <property type="entry name" value="GGDEF_dom"/>
</dbReference>
<dbReference type="CDD" id="cd01949">
    <property type="entry name" value="GGDEF"/>
    <property type="match status" value="1"/>
</dbReference>
<evidence type="ECO:0000259" key="3">
    <source>
        <dbReference type="PROSITE" id="PS50887"/>
    </source>
</evidence>